<dbReference type="GO" id="GO:0008841">
    <property type="term" value="F:dihydrofolate synthase activity"/>
    <property type="evidence" value="ECO:0007669"/>
    <property type="project" value="TreeGrafter"/>
</dbReference>
<dbReference type="GO" id="GO:0005737">
    <property type="term" value="C:cytoplasm"/>
    <property type="evidence" value="ECO:0007669"/>
    <property type="project" value="TreeGrafter"/>
</dbReference>
<evidence type="ECO:0000313" key="8">
    <source>
        <dbReference type="EMBL" id="KFB07922.1"/>
    </source>
</evidence>
<keyword evidence="6" id="KW-0460">Magnesium</keyword>
<evidence type="ECO:0000256" key="2">
    <source>
        <dbReference type="ARBA" id="ARBA00022598"/>
    </source>
</evidence>
<dbReference type="EMBL" id="AWQU01000046">
    <property type="protein sequence ID" value="KFB07922.1"/>
    <property type="molecule type" value="Genomic_DNA"/>
</dbReference>
<organism evidence="8 9">
    <name type="scientific">Malacoplasma iowae DK-CPA</name>
    <dbReference type="NCBI Taxonomy" id="1394179"/>
    <lineage>
        <taxon>Bacteria</taxon>
        <taxon>Bacillati</taxon>
        <taxon>Mycoplasmatota</taxon>
        <taxon>Mycoplasmoidales</taxon>
        <taxon>Mycoplasmoidaceae</taxon>
        <taxon>Malacoplasma</taxon>
    </lineage>
</organism>
<accession>A0A084U4N6</accession>
<evidence type="ECO:0000256" key="6">
    <source>
        <dbReference type="ARBA" id="ARBA00022842"/>
    </source>
</evidence>
<keyword evidence="7" id="KW-0812">Transmembrane</keyword>
<dbReference type="AlphaFoldDB" id="A0A084U4N6"/>
<feature type="transmembrane region" description="Helical" evidence="7">
    <location>
        <begin position="98"/>
        <end position="119"/>
    </location>
</feature>
<evidence type="ECO:0000256" key="3">
    <source>
        <dbReference type="ARBA" id="ARBA00022723"/>
    </source>
</evidence>
<proteinExistence type="inferred from homology"/>
<dbReference type="SUPFAM" id="SSF53623">
    <property type="entry name" value="MurD-like peptide ligases, catalytic domain"/>
    <property type="match status" value="1"/>
</dbReference>
<comment type="caution">
    <text evidence="8">The sequence shown here is derived from an EMBL/GenBank/DDBJ whole genome shotgun (WGS) entry which is preliminary data.</text>
</comment>
<keyword evidence="3" id="KW-0479">Metal-binding</keyword>
<dbReference type="GO" id="GO:0046872">
    <property type="term" value="F:metal ion binding"/>
    <property type="evidence" value="ECO:0007669"/>
    <property type="project" value="UniProtKB-KW"/>
</dbReference>
<evidence type="ECO:0000256" key="7">
    <source>
        <dbReference type="SAM" id="Phobius"/>
    </source>
</evidence>
<dbReference type="PANTHER" id="PTHR11136:SF0">
    <property type="entry name" value="DIHYDROFOLATE SYNTHETASE-RELATED"/>
    <property type="match status" value="1"/>
</dbReference>
<evidence type="ECO:0000313" key="9">
    <source>
        <dbReference type="Proteomes" id="UP000028523"/>
    </source>
</evidence>
<keyword evidence="9" id="KW-1185">Reference proteome</keyword>
<dbReference type="NCBIfam" id="TIGR01499">
    <property type="entry name" value="folC"/>
    <property type="match status" value="1"/>
</dbReference>
<reference evidence="8 9" key="1">
    <citation type="journal article" date="2014" name="PLoS ONE">
        <title>Reduction of Hydrogen Peroxide Accumulation and Toxicity by a Catalase from Mycoplasma iowae.</title>
        <authorList>
            <person name="Pritchard R.E."/>
            <person name="Prassinos A.J."/>
            <person name="Osborne J.D."/>
            <person name="Raviv Z."/>
            <person name="Balish M.F."/>
        </authorList>
    </citation>
    <scope>NUCLEOTIDE SEQUENCE [LARGE SCALE GENOMIC DNA]</scope>
    <source>
        <strain evidence="8 9">DK-CPA</strain>
    </source>
</reference>
<keyword evidence="5" id="KW-0067">ATP-binding</keyword>
<comment type="similarity">
    <text evidence="1">Belongs to the folylpolyglutamate synthase family.</text>
</comment>
<dbReference type="GO" id="GO:0005524">
    <property type="term" value="F:ATP binding"/>
    <property type="evidence" value="ECO:0007669"/>
    <property type="project" value="UniProtKB-KW"/>
</dbReference>
<keyword evidence="4" id="KW-0547">Nucleotide-binding</keyword>
<keyword evidence="7" id="KW-0472">Membrane</keyword>
<dbReference type="InterPro" id="IPR036615">
    <property type="entry name" value="Mur_ligase_C_dom_sf"/>
</dbReference>
<name>A0A084U4N6_MALIO</name>
<dbReference type="GeneID" id="96866730"/>
<keyword evidence="2" id="KW-0436">Ligase</keyword>
<dbReference type="InterPro" id="IPR001645">
    <property type="entry name" value="Folylpolyglutamate_synth"/>
</dbReference>
<keyword evidence="7" id="KW-1133">Transmembrane helix</keyword>
<dbReference type="Proteomes" id="UP000028523">
    <property type="component" value="Unassembled WGS sequence"/>
</dbReference>
<sequence>MKYNKIDFKKKNTPFAYNDFIAIGNFFKWNFNFKTIYVTGTNGKGSNCKYIHDELVANGYKVGAFTSPHIMNVNERIIINGKPISNRKMDKLHKRLKVSFPTFNFGWFDTLFFIAIMYFHQKKVDVAIFEAGIGAKKDITNFINHDYSIITSIGIDHQDVLGNSIKEIAEDKSYAIKEGRITYITDDISDDVLDIFISKSKLFNTKLNIVKTDKTTYKTINESISKTFLKNEFKIKDFKSNFTSPNGRMESFYINKNKCYLDVSHNVQAFKKTFEYIKEKNIIIDQIVLSLSKDKDYNEIFNLLKQFKLQIYCYQNNGLKPLEIEKYDNNFVRINDLKSFLKKINKPTLFIGSFYFVNDILKII</sequence>
<evidence type="ECO:0000256" key="1">
    <source>
        <dbReference type="ARBA" id="ARBA00008276"/>
    </source>
</evidence>
<dbReference type="GO" id="GO:0004326">
    <property type="term" value="F:tetrahydrofolylpolyglutamate synthase activity"/>
    <property type="evidence" value="ECO:0007669"/>
    <property type="project" value="InterPro"/>
</dbReference>
<protein>
    <submittedName>
        <fullName evidence="8">Folylpolyglutamate synthase / dihydrofolate synthase</fullName>
    </submittedName>
</protein>
<dbReference type="InterPro" id="IPR036565">
    <property type="entry name" value="Mur-like_cat_sf"/>
</dbReference>
<gene>
    <name evidence="8" type="primary">folC</name>
    <name evidence="8" type="ORF">P271_787</name>
</gene>
<evidence type="ECO:0000256" key="5">
    <source>
        <dbReference type="ARBA" id="ARBA00022840"/>
    </source>
</evidence>
<dbReference type="RefSeq" id="WP_004024537.1">
    <property type="nucleotide sequence ID" value="NZ_AWQU01000046.1"/>
</dbReference>
<dbReference type="SUPFAM" id="SSF53244">
    <property type="entry name" value="MurD-like peptide ligases, peptide-binding domain"/>
    <property type="match status" value="1"/>
</dbReference>
<dbReference type="Gene3D" id="3.40.1190.10">
    <property type="entry name" value="Mur-like, catalytic domain"/>
    <property type="match status" value="1"/>
</dbReference>
<dbReference type="PANTHER" id="PTHR11136">
    <property type="entry name" value="FOLYLPOLYGLUTAMATE SYNTHASE-RELATED"/>
    <property type="match status" value="1"/>
</dbReference>
<evidence type="ECO:0000256" key="4">
    <source>
        <dbReference type="ARBA" id="ARBA00022741"/>
    </source>
</evidence>